<proteinExistence type="predicted"/>
<dbReference type="PANTHER" id="PTHR17605">
    <property type="entry name" value="RIBOSOME BIOGENESIS PROTEIN BOP1 BLOCK OF PROLIFERATION 1 PROTEIN"/>
    <property type="match status" value="1"/>
</dbReference>
<keyword evidence="9" id="KW-1185">Reference proteome</keyword>
<evidence type="ECO:0000313" key="9">
    <source>
        <dbReference type="Proteomes" id="UP000000707"/>
    </source>
</evidence>
<evidence type="ECO:0000256" key="2">
    <source>
        <dbReference type="ARBA" id="ARBA00022517"/>
    </source>
</evidence>
<keyword evidence="6" id="KW-0539">Nucleus</keyword>
<evidence type="ECO:0000256" key="1">
    <source>
        <dbReference type="ARBA" id="ARBA00004604"/>
    </source>
</evidence>
<dbReference type="AlphaFoldDB" id="G3BFB1"/>
<sequence>MKIVRAIREGRIIPPSKVKEMKEQEEEAKQFDLWEDEVEVQDHIMNLRAPKMLPPSHEESYNPPEEYLFTEEELKQWEENPEERTTNFVPQKYTSL</sequence>
<dbReference type="GO" id="GO:0000463">
    <property type="term" value="P:maturation of LSU-rRNA from tricistronic rRNA transcript (SSU-rRNA, 5.8S rRNA, LSU-rRNA)"/>
    <property type="evidence" value="ECO:0007669"/>
    <property type="project" value="TreeGrafter"/>
</dbReference>
<keyword evidence="5" id="KW-0677">Repeat</keyword>
<organism evidence="9">
    <name type="scientific">Candida tenuis (strain ATCC 10573 / BCRC 21748 / CBS 615 / JCM 9827 / NBRC 10315 / NRRL Y-1498 / VKM Y-70)</name>
    <name type="common">Yeast</name>
    <name type="synonym">Yamadazyma tenuis</name>
    <dbReference type="NCBI Taxonomy" id="590646"/>
    <lineage>
        <taxon>Eukaryota</taxon>
        <taxon>Fungi</taxon>
        <taxon>Dikarya</taxon>
        <taxon>Ascomycota</taxon>
        <taxon>Saccharomycotina</taxon>
        <taxon>Pichiomycetes</taxon>
        <taxon>Debaryomycetaceae</taxon>
        <taxon>Yamadazyma</taxon>
    </lineage>
</organism>
<evidence type="ECO:0000256" key="5">
    <source>
        <dbReference type="ARBA" id="ARBA00022737"/>
    </source>
</evidence>
<dbReference type="PANTHER" id="PTHR17605:SF0">
    <property type="entry name" value="RIBOSOME BIOGENESIS PROTEIN BOP1"/>
    <property type="match status" value="1"/>
</dbReference>
<dbReference type="InterPro" id="IPR012953">
    <property type="entry name" value="BOP1_N_dom"/>
</dbReference>
<keyword evidence="2" id="KW-0690">Ribosome biogenesis</keyword>
<dbReference type="OrthoDB" id="5571054at2759"/>
<evidence type="ECO:0000256" key="3">
    <source>
        <dbReference type="ARBA" id="ARBA00022552"/>
    </source>
</evidence>
<dbReference type="InterPro" id="IPR028598">
    <property type="entry name" value="BOP1/Erb1"/>
</dbReference>
<protein>
    <recommendedName>
        <fullName evidence="7">BOP1 N-terminal domain-containing protein</fullName>
    </recommendedName>
</protein>
<dbReference type="Proteomes" id="UP000000707">
    <property type="component" value="Unassembled WGS sequence"/>
</dbReference>
<evidence type="ECO:0000313" key="8">
    <source>
        <dbReference type="EMBL" id="EGV60016.1"/>
    </source>
</evidence>
<reference evidence="8 9" key="1">
    <citation type="journal article" date="2011" name="Proc. Natl. Acad. Sci. U.S.A.">
        <title>Comparative genomics of xylose-fermenting fungi for enhanced biofuel production.</title>
        <authorList>
            <person name="Wohlbach D.J."/>
            <person name="Kuo A."/>
            <person name="Sato T.K."/>
            <person name="Potts K.M."/>
            <person name="Salamov A.A."/>
            <person name="LaButti K.M."/>
            <person name="Sun H."/>
            <person name="Clum A."/>
            <person name="Pangilinan J.L."/>
            <person name="Lindquist E.A."/>
            <person name="Lucas S."/>
            <person name="Lapidus A."/>
            <person name="Jin M."/>
            <person name="Gunawan C."/>
            <person name="Balan V."/>
            <person name="Dale B.E."/>
            <person name="Jeffries T.W."/>
            <person name="Zinkel R."/>
            <person name="Barry K.W."/>
            <person name="Grigoriev I.V."/>
            <person name="Gasch A.P."/>
        </authorList>
    </citation>
    <scope>NUCLEOTIDE SEQUENCE [LARGE SCALE GENOMIC DNA]</scope>
    <source>
        <strain evidence="9">ATCC 10573 / BCRC 21748 / CBS 615 / JCM 9827 / NBRC 10315 / NRRL Y-1498 / VKM Y-70</strain>
    </source>
</reference>
<dbReference type="GO" id="GO:0070545">
    <property type="term" value="C:PeBoW complex"/>
    <property type="evidence" value="ECO:0007669"/>
    <property type="project" value="TreeGrafter"/>
</dbReference>
<feature type="non-terminal residue" evidence="8">
    <location>
        <position position="96"/>
    </location>
</feature>
<evidence type="ECO:0000256" key="4">
    <source>
        <dbReference type="ARBA" id="ARBA00022574"/>
    </source>
</evidence>
<keyword evidence="3" id="KW-0698">rRNA processing</keyword>
<dbReference type="GO" id="GO:0030687">
    <property type="term" value="C:preribosome, large subunit precursor"/>
    <property type="evidence" value="ECO:0007669"/>
    <property type="project" value="TreeGrafter"/>
</dbReference>
<gene>
    <name evidence="8" type="ORF">CANTEDRAFT_116033</name>
</gene>
<dbReference type="STRING" id="590646.G3BFB1"/>
<dbReference type="eggNOG" id="KOG0650">
    <property type="taxonomic scope" value="Eukaryota"/>
</dbReference>
<evidence type="ECO:0000259" key="7">
    <source>
        <dbReference type="SMART" id="SM01035"/>
    </source>
</evidence>
<evidence type="ECO:0000256" key="6">
    <source>
        <dbReference type="ARBA" id="ARBA00023242"/>
    </source>
</evidence>
<dbReference type="Pfam" id="PF08145">
    <property type="entry name" value="BOP1NT"/>
    <property type="match status" value="1"/>
</dbReference>
<feature type="domain" description="BOP1 N-terminal" evidence="7">
    <location>
        <begin position="1"/>
        <end position="96"/>
    </location>
</feature>
<dbReference type="SMART" id="SM01035">
    <property type="entry name" value="BOP1NT"/>
    <property type="match status" value="1"/>
</dbReference>
<dbReference type="GO" id="GO:0043021">
    <property type="term" value="F:ribonucleoprotein complex binding"/>
    <property type="evidence" value="ECO:0007669"/>
    <property type="project" value="TreeGrafter"/>
</dbReference>
<dbReference type="EMBL" id="GL996528">
    <property type="protein sequence ID" value="EGV60016.1"/>
    <property type="molecule type" value="Genomic_DNA"/>
</dbReference>
<dbReference type="HOGENOM" id="CLU_2365199_0_0_1"/>
<keyword evidence="4" id="KW-0853">WD repeat</keyword>
<accession>G3BFB1</accession>
<name>G3BFB1_CANTC</name>
<comment type="subcellular location">
    <subcellularLocation>
        <location evidence="1">Nucleus</location>
        <location evidence="1">Nucleolus</location>
    </subcellularLocation>
</comment>